<dbReference type="OrthoDB" id="7376451at2"/>
<name>A0A5C8PAK2_9HYPH</name>
<sequence length="85" mass="8883">MAAAEPDRLPALRQAMHRIADAVAALPEAHRDLAGNALLNVAVETLVDEVGTSQAARLLRRVAALVDHGVQPPESGAINLARCDA</sequence>
<evidence type="ECO:0000313" key="2">
    <source>
        <dbReference type="Proteomes" id="UP000321638"/>
    </source>
</evidence>
<dbReference type="EMBL" id="VDUZ01000057">
    <property type="protein sequence ID" value="TXL70577.1"/>
    <property type="molecule type" value="Genomic_DNA"/>
</dbReference>
<keyword evidence="2" id="KW-1185">Reference proteome</keyword>
<organism evidence="1 2">
    <name type="scientific">Vineibacter terrae</name>
    <dbReference type="NCBI Taxonomy" id="2586908"/>
    <lineage>
        <taxon>Bacteria</taxon>
        <taxon>Pseudomonadati</taxon>
        <taxon>Pseudomonadota</taxon>
        <taxon>Alphaproteobacteria</taxon>
        <taxon>Hyphomicrobiales</taxon>
        <taxon>Vineibacter</taxon>
    </lineage>
</organism>
<evidence type="ECO:0000313" key="1">
    <source>
        <dbReference type="EMBL" id="TXL70577.1"/>
    </source>
</evidence>
<gene>
    <name evidence="1" type="ORF">FHP25_34140</name>
</gene>
<dbReference type="Proteomes" id="UP000321638">
    <property type="component" value="Unassembled WGS sequence"/>
</dbReference>
<dbReference type="RefSeq" id="WP_147851491.1">
    <property type="nucleotide sequence ID" value="NZ_VDUZ01000057.1"/>
</dbReference>
<accession>A0A5C8PAK2</accession>
<protein>
    <submittedName>
        <fullName evidence="1">Uncharacterized protein</fullName>
    </submittedName>
</protein>
<comment type="caution">
    <text evidence="1">The sequence shown here is derived from an EMBL/GenBank/DDBJ whole genome shotgun (WGS) entry which is preliminary data.</text>
</comment>
<reference evidence="1 2" key="1">
    <citation type="submission" date="2019-06" db="EMBL/GenBank/DDBJ databases">
        <title>New taxonomy in bacterial strain CC-CFT640, isolated from vineyard.</title>
        <authorList>
            <person name="Lin S.-Y."/>
            <person name="Tsai C.-F."/>
            <person name="Young C.-C."/>
        </authorList>
    </citation>
    <scope>NUCLEOTIDE SEQUENCE [LARGE SCALE GENOMIC DNA]</scope>
    <source>
        <strain evidence="1 2">CC-CFT640</strain>
    </source>
</reference>
<dbReference type="AlphaFoldDB" id="A0A5C8PAK2"/>
<proteinExistence type="predicted"/>